<evidence type="ECO:0000256" key="1">
    <source>
        <dbReference type="ARBA" id="ARBA00023239"/>
    </source>
</evidence>
<keyword evidence="4" id="KW-1185">Reference proteome</keyword>
<evidence type="ECO:0000313" key="4">
    <source>
        <dbReference type="Proteomes" id="UP000014216"/>
    </source>
</evidence>
<dbReference type="GO" id="GO:0016787">
    <property type="term" value="F:hydrolase activity"/>
    <property type="evidence" value="ECO:0007669"/>
    <property type="project" value="UniProtKB-KW"/>
</dbReference>
<dbReference type="Proteomes" id="UP000014216">
    <property type="component" value="Unassembled WGS sequence"/>
</dbReference>
<dbReference type="InterPro" id="IPR032465">
    <property type="entry name" value="ACMSD"/>
</dbReference>
<dbReference type="RefSeq" id="WP_006963819.1">
    <property type="nucleotide sequence ID" value="NZ_APJX01000001.1"/>
</dbReference>
<dbReference type="PANTHER" id="PTHR21240">
    <property type="entry name" value="2-AMINO-3-CARBOXYLMUCONATE-6-SEMIALDEHYDE DECARBOXYLASE"/>
    <property type="match status" value="1"/>
</dbReference>
<dbReference type="PANTHER" id="PTHR21240:SF28">
    <property type="entry name" value="ISO-OROTATE DECARBOXYLASE (EUROFUNG)"/>
    <property type="match status" value="1"/>
</dbReference>
<dbReference type="OrthoDB" id="1407586at2"/>
<dbReference type="GO" id="GO:0016831">
    <property type="term" value="F:carboxy-lyase activity"/>
    <property type="evidence" value="ECO:0007669"/>
    <property type="project" value="InterPro"/>
</dbReference>
<accession>S0G7T5</accession>
<dbReference type="PATRIC" id="fig|1286635.3.peg.312"/>
<sequence>MIIDTHTHLFPESFIADRSALFAHEPEFTLLYKNPKALMAKGDELIEAMDAHGVDIACACGFPWRNPDYTKKNNDYIIDCVNRWPDRLRGLACFDAAWQGAANEALRCIDAGLSGVGELAFYLSGIDDSALEKLTDIMAVLREKGNLPCMIHTNEPVGHAYPGKTPVTLEQIQKLAASFPDNRIILAHWGGGIFFYHIMKKQLKQTLKNVWYDTAASPFLYDPAVYDMAVQAGVGDKVLLGTDFPLLPPDRYYRDLDASGLTKEEKQAVLGDNAAMFYA</sequence>
<dbReference type="EMBL" id="APJX01000001">
    <property type="protein sequence ID" value="EMS81156.1"/>
    <property type="molecule type" value="Genomic_DNA"/>
</dbReference>
<keyword evidence="3" id="KW-0378">Hydrolase</keyword>
<dbReference type="SUPFAM" id="SSF51556">
    <property type="entry name" value="Metallo-dependent hydrolases"/>
    <property type="match status" value="1"/>
</dbReference>
<evidence type="ECO:0000313" key="3">
    <source>
        <dbReference type="EMBL" id="EMS81156.1"/>
    </source>
</evidence>
<reference evidence="3 4" key="1">
    <citation type="journal article" date="2013" name="Genome Announc.">
        <title>Draft Genome Sequence of Desulfotignum phosphitoxidans DSM 13687 Strain FiPS-3.</title>
        <authorList>
            <person name="Poehlein A."/>
            <person name="Daniel R."/>
            <person name="Simeonova D.D."/>
        </authorList>
    </citation>
    <scope>NUCLEOTIDE SEQUENCE [LARGE SCALE GENOMIC DNA]</scope>
    <source>
        <strain evidence="3 4">DSM 13687</strain>
    </source>
</reference>
<comment type="caution">
    <text evidence="3">The sequence shown here is derived from an EMBL/GenBank/DDBJ whole genome shotgun (WGS) entry which is preliminary data.</text>
</comment>
<name>S0G7T5_9BACT</name>
<organism evidence="3 4">
    <name type="scientific">Desulfotignum phosphitoxidans DSM 13687</name>
    <dbReference type="NCBI Taxonomy" id="1286635"/>
    <lineage>
        <taxon>Bacteria</taxon>
        <taxon>Pseudomonadati</taxon>
        <taxon>Thermodesulfobacteriota</taxon>
        <taxon>Desulfobacteria</taxon>
        <taxon>Desulfobacterales</taxon>
        <taxon>Desulfobacteraceae</taxon>
        <taxon>Desulfotignum</taxon>
    </lineage>
</organism>
<gene>
    <name evidence="3" type="ORF">Dpo_1c02950</name>
</gene>
<dbReference type="InterPro" id="IPR006680">
    <property type="entry name" value="Amidohydro-rel"/>
</dbReference>
<protein>
    <submittedName>
        <fullName evidence="3">Putative metal-dependent hydrolase</fullName>
    </submittedName>
</protein>
<proteinExistence type="predicted"/>
<dbReference type="Pfam" id="PF04909">
    <property type="entry name" value="Amidohydro_2"/>
    <property type="match status" value="1"/>
</dbReference>
<dbReference type="GO" id="GO:0005737">
    <property type="term" value="C:cytoplasm"/>
    <property type="evidence" value="ECO:0007669"/>
    <property type="project" value="TreeGrafter"/>
</dbReference>
<evidence type="ECO:0000259" key="2">
    <source>
        <dbReference type="Pfam" id="PF04909"/>
    </source>
</evidence>
<dbReference type="InterPro" id="IPR032466">
    <property type="entry name" value="Metal_Hydrolase"/>
</dbReference>
<dbReference type="GO" id="GO:0019748">
    <property type="term" value="P:secondary metabolic process"/>
    <property type="evidence" value="ECO:0007669"/>
    <property type="project" value="TreeGrafter"/>
</dbReference>
<feature type="domain" description="Amidohydrolase-related" evidence="2">
    <location>
        <begin position="3"/>
        <end position="278"/>
    </location>
</feature>
<dbReference type="Gene3D" id="3.20.20.140">
    <property type="entry name" value="Metal-dependent hydrolases"/>
    <property type="match status" value="1"/>
</dbReference>
<keyword evidence="1" id="KW-0456">Lyase</keyword>
<dbReference type="AlphaFoldDB" id="S0G7T5"/>